<protein>
    <recommendedName>
        <fullName evidence="3">DUF4249 domain-containing protein</fullName>
    </recommendedName>
</protein>
<name>A0ABR4XM18_9PORP</name>
<evidence type="ECO:0000313" key="1">
    <source>
        <dbReference type="EMBL" id="KGN93080.1"/>
    </source>
</evidence>
<dbReference type="EMBL" id="JQZV01000005">
    <property type="protein sequence ID" value="KGN93080.1"/>
    <property type="molecule type" value="Genomic_DNA"/>
</dbReference>
<gene>
    <name evidence="1" type="ORF">HQ43_02530</name>
</gene>
<keyword evidence="2" id="KW-1185">Reference proteome</keyword>
<dbReference type="Proteomes" id="UP000030101">
    <property type="component" value="Unassembled WGS sequence"/>
</dbReference>
<evidence type="ECO:0000313" key="2">
    <source>
        <dbReference type="Proteomes" id="UP000030101"/>
    </source>
</evidence>
<accession>A0ABR4XM18</accession>
<comment type="caution">
    <text evidence="1">The sequence shown here is derived from an EMBL/GenBank/DDBJ whole genome shotgun (WGS) entry which is preliminary data.</text>
</comment>
<organism evidence="1 2">
    <name type="scientific">Porphyromonas canoris</name>
    <dbReference type="NCBI Taxonomy" id="36875"/>
    <lineage>
        <taxon>Bacteria</taxon>
        <taxon>Pseudomonadati</taxon>
        <taxon>Bacteroidota</taxon>
        <taxon>Bacteroidia</taxon>
        <taxon>Bacteroidales</taxon>
        <taxon>Porphyromonadaceae</taxon>
        <taxon>Porphyromonas</taxon>
    </lineage>
</organism>
<dbReference type="RefSeq" id="WP_036789217.1">
    <property type="nucleotide sequence ID" value="NZ_JQZV01000005.1"/>
</dbReference>
<sequence>MKRPIKYFLVLIILIISLFNSCIEDIELGKNIGEEKVALSCILNNSDRQTLSLTWSKPIKGKSGWHHNEVEEATIRLYEEGTDVGRFSKSGYGAWSLSFRPTPGKEYSIEADVPGYPHTIRAKTSMPKEGKITEPKSGTAVLMERSTAIYVCREATNPYWIFSLKSSLTDLKYLTNRPKVEQDPDIKMIYPAIGTSHKDADNFNQSGNSIEFTKYGTTPAYKQYIRVIPNPEISSQKPYQFSVQIPGRDFSFIVFRYASAEYDNYLKSIIEKKSFYENEYDFSYIFDEQEIFSNIENGLGIFGAYYQSSYFYFQAEYHSPKS</sequence>
<proteinExistence type="predicted"/>
<reference evidence="1 2" key="1">
    <citation type="submission" date="2014-08" db="EMBL/GenBank/DDBJ databases">
        <title>Porphyromonas canoris strain:OH2762 Genome sequencing.</title>
        <authorList>
            <person name="Wallis C."/>
            <person name="Deusch O."/>
            <person name="O'Flynn C."/>
            <person name="Davis I."/>
            <person name="Jospin G."/>
            <person name="Darling A.E."/>
            <person name="Coil D.A."/>
            <person name="Alexiev A."/>
            <person name="Horsfall A."/>
            <person name="Kirkwood N."/>
            <person name="Harris S."/>
            <person name="Eisen J.A."/>
        </authorList>
    </citation>
    <scope>NUCLEOTIDE SEQUENCE [LARGE SCALE GENOMIC DNA]</scope>
    <source>
        <strain evidence="2">COT-108 OH2762</strain>
    </source>
</reference>
<evidence type="ECO:0008006" key="3">
    <source>
        <dbReference type="Google" id="ProtNLM"/>
    </source>
</evidence>